<evidence type="ECO:0000313" key="1">
    <source>
        <dbReference type="EMBL" id="OUC48210.1"/>
    </source>
</evidence>
<gene>
    <name evidence="1" type="ORF">D917_06341</name>
</gene>
<sequence length="97" mass="11271">MANKVVATSRDEVDELTAKGILEAETVFYPSQSSGSNQRLRCGQLYRNVQTSEYVCFISHDSVLYVPGAMLQKQSEERECYDDERFVHNLYYSHYFQ</sequence>
<proteinExistence type="predicted"/>
<comment type="caution">
    <text evidence="1">The sequence shown here is derived from an EMBL/GenBank/DDBJ whole genome shotgun (WGS) entry which is preliminary data.</text>
</comment>
<organism evidence="1 2">
    <name type="scientific">Trichinella nativa</name>
    <dbReference type="NCBI Taxonomy" id="6335"/>
    <lineage>
        <taxon>Eukaryota</taxon>
        <taxon>Metazoa</taxon>
        <taxon>Ecdysozoa</taxon>
        <taxon>Nematoda</taxon>
        <taxon>Enoplea</taxon>
        <taxon>Dorylaimia</taxon>
        <taxon>Trichinellida</taxon>
        <taxon>Trichinellidae</taxon>
        <taxon>Trichinella</taxon>
    </lineage>
</organism>
<dbReference type="EMBL" id="LVZM01002997">
    <property type="protein sequence ID" value="OUC48210.1"/>
    <property type="molecule type" value="Genomic_DNA"/>
</dbReference>
<name>A0A1Y3ETW0_9BILA</name>
<protein>
    <submittedName>
        <fullName evidence="1">Uncharacterized protein</fullName>
    </submittedName>
</protein>
<dbReference type="Proteomes" id="UP000243006">
    <property type="component" value="Unassembled WGS sequence"/>
</dbReference>
<evidence type="ECO:0000313" key="2">
    <source>
        <dbReference type="Proteomes" id="UP000243006"/>
    </source>
</evidence>
<reference evidence="1 2" key="1">
    <citation type="submission" date="2015-04" db="EMBL/GenBank/DDBJ databases">
        <title>Draft genome of the roundworm Trichinella nativa.</title>
        <authorList>
            <person name="Mitreva M."/>
        </authorList>
    </citation>
    <scope>NUCLEOTIDE SEQUENCE [LARGE SCALE GENOMIC DNA]</scope>
    <source>
        <strain evidence="1 2">ISS45</strain>
    </source>
</reference>
<accession>A0A1Y3ETW0</accession>
<dbReference type="AlphaFoldDB" id="A0A1Y3ETW0"/>